<keyword evidence="3" id="KW-1185">Reference proteome</keyword>
<name>A0ABT1YDC3_9BACL</name>
<dbReference type="InterPro" id="IPR009492">
    <property type="entry name" value="TniQ"/>
</dbReference>
<dbReference type="EMBL" id="JANQBD010000004">
    <property type="protein sequence ID" value="MCR8631181.1"/>
    <property type="molecule type" value="Genomic_DNA"/>
</dbReference>
<evidence type="ECO:0000259" key="1">
    <source>
        <dbReference type="Pfam" id="PF06527"/>
    </source>
</evidence>
<sequence length="538" mass="63742">MKAIELIDPRVSSCIENVFGVQKENHLLVVLKPYSDESIFGYLLRTFKKNNYKFSLYKELTGFKKMKKFFFPDELYKLSTLLLKEQNLLECHNFFLSATERSVDAVHDVNQIHSYFVMMEKIKICCSCINSKNYYKKVWDVIGFTCCPEHQTLLIDKCSICNISLTISVLKNDYICKCGFDLRNSVQKSISLDELLISHIVLELSQNRIPIFLKKLEVNIGYSIDYFLNDIYLIANQIWFIQENTKLIPKILSNERMHLLLMEVNRVLENWPCNFNHFLDKVKQFNHKRLVEEKGIALETAGGLRVDFGEFYSELFRNKRSNSFLRKQFEHYIKSNLQNYLMSFQRKRRDSFYLLEEYLPLHEAAKLLNVTRGTVRALLKHKILSGIEYEKNNLYSAAYIERCRLIEVIEQIQHCSSLNEMMDKFGLNRPVLLHLLKYLDLKSYLNTKEHRYLHVLYKNEDINMAIKKFRNVCIEIGKQNNLIFFKDVLKKISMYSLTTEQIFNLIETRKLPVYLKKGDLFAFIRVLFNEDEVIVDLE</sequence>
<protein>
    <submittedName>
        <fullName evidence="2">TniQ family protein</fullName>
    </submittedName>
</protein>
<organism evidence="2 3">
    <name type="scientific">Paenibacillus radicis</name>
    <name type="common">ex Xue et al. 2023</name>
    <dbReference type="NCBI Taxonomy" id="2972489"/>
    <lineage>
        <taxon>Bacteria</taxon>
        <taxon>Bacillati</taxon>
        <taxon>Bacillota</taxon>
        <taxon>Bacilli</taxon>
        <taxon>Bacillales</taxon>
        <taxon>Paenibacillaceae</taxon>
        <taxon>Paenibacillus</taxon>
    </lineage>
</organism>
<reference evidence="2 3" key="1">
    <citation type="submission" date="2022-08" db="EMBL/GenBank/DDBJ databases">
        <title>Paenibacillus endoradicis sp. nov., Paenibacillus radicibacter sp. nov and Paenibacillus pararadicis sp. nov., three cold-adapted plant growth-promoting bacteria isolated from root of Larix gmelinii in Great Khingan.</title>
        <authorList>
            <person name="Xue H."/>
        </authorList>
    </citation>
    <scope>NUCLEOTIDE SEQUENCE [LARGE SCALE GENOMIC DNA]</scope>
    <source>
        <strain evidence="2 3">N5-1-1-5</strain>
    </source>
</reference>
<dbReference type="Proteomes" id="UP001300012">
    <property type="component" value="Unassembled WGS sequence"/>
</dbReference>
<proteinExistence type="predicted"/>
<evidence type="ECO:0000313" key="2">
    <source>
        <dbReference type="EMBL" id="MCR8631181.1"/>
    </source>
</evidence>
<evidence type="ECO:0000313" key="3">
    <source>
        <dbReference type="Proteomes" id="UP001300012"/>
    </source>
</evidence>
<dbReference type="RefSeq" id="WP_258212774.1">
    <property type="nucleotide sequence ID" value="NZ_JANQBD010000004.1"/>
</dbReference>
<accession>A0ABT1YDC3</accession>
<feature type="domain" description="TniQ" evidence="1">
    <location>
        <begin position="30"/>
        <end position="154"/>
    </location>
</feature>
<dbReference type="Pfam" id="PF06527">
    <property type="entry name" value="TniQ"/>
    <property type="match status" value="1"/>
</dbReference>
<comment type="caution">
    <text evidence="2">The sequence shown here is derived from an EMBL/GenBank/DDBJ whole genome shotgun (WGS) entry which is preliminary data.</text>
</comment>
<gene>
    <name evidence="2" type="ORF">NV381_08205</name>
</gene>